<feature type="domain" description="Potassium channel tetramerisation-type BTB" evidence="2">
    <location>
        <begin position="306"/>
        <end position="373"/>
    </location>
</feature>
<dbReference type="AlphaFoldDB" id="A0A2P6NCS9"/>
<dbReference type="InterPro" id="IPR003131">
    <property type="entry name" value="T1-type_BTB"/>
</dbReference>
<dbReference type="InParanoid" id="A0A2P6NCS9"/>
<dbReference type="SUPFAM" id="SSF141571">
    <property type="entry name" value="Pentapeptide repeat-like"/>
    <property type="match status" value="1"/>
</dbReference>
<protein>
    <submittedName>
        <fullName evidence="4">BTB/POZ domain-containing protein</fullName>
    </submittedName>
</protein>
<evidence type="ECO:0000256" key="1">
    <source>
        <dbReference type="SAM" id="Coils"/>
    </source>
</evidence>
<dbReference type="Proteomes" id="UP000241769">
    <property type="component" value="Unassembled WGS sequence"/>
</dbReference>
<feature type="domain" description="MIT" evidence="3">
    <location>
        <begin position="35"/>
        <end position="94"/>
    </location>
</feature>
<organism evidence="4 5">
    <name type="scientific">Planoprotostelium fungivorum</name>
    <dbReference type="NCBI Taxonomy" id="1890364"/>
    <lineage>
        <taxon>Eukaryota</taxon>
        <taxon>Amoebozoa</taxon>
        <taxon>Evosea</taxon>
        <taxon>Variosea</taxon>
        <taxon>Cavosteliida</taxon>
        <taxon>Cavosteliaceae</taxon>
        <taxon>Planoprotostelium</taxon>
    </lineage>
</organism>
<dbReference type="InterPro" id="IPR007330">
    <property type="entry name" value="MIT_dom"/>
</dbReference>
<dbReference type="OrthoDB" id="9989223at2759"/>
<dbReference type="STRING" id="1890364.A0A2P6NCS9"/>
<feature type="coiled-coil region" evidence="1">
    <location>
        <begin position="153"/>
        <end position="180"/>
    </location>
</feature>
<name>A0A2P6NCS9_9EUKA</name>
<dbReference type="PANTHER" id="PTHR14136:SF17">
    <property type="entry name" value="BTB_POZ DOMAIN-CONTAINING PROTEIN KCTD9"/>
    <property type="match status" value="1"/>
</dbReference>
<dbReference type="SUPFAM" id="SSF54695">
    <property type="entry name" value="POZ domain"/>
    <property type="match status" value="1"/>
</dbReference>
<dbReference type="InterPro" id="IPR011333">
    <property type="entry name" value="SKP1/BTB/POZ_sf"/>
</dbReference>
<keyword evidence="1" id="KW-0175">Coiled coil</keyword>
<dbReference type="InterPro" id="IPR001646">
    <property type="entry name" value="5peptide_repeat"/>
</dbReference>
<feature type="coiled-coil region" evidence="1">
    <location>
        <begin position="75"/>
        <end position="102"/>
    </location>
</feature>
<dbReference type="EMBL" id="MDYQ01000119">
    <property type="protein sequence ID" value="PRP81743.1"/>
    <property type="molecule type" value="Genomic_DNA"/>
</dbReference>
<gene>
    <name evidence="4" type="ORF">PROFUN_10843</name>
</gene>
<evidence type="ECO:0000313" key="5">
    <source>
        <dbReference type="Proteomes" id="UP000241769"/>
    </source>
</evidence>
<dbReference type="GO" id="GO:0051260">
    <property type="term" value="P:protein homooligomerization"/>
    <property type="evidence" value="ECO:0007669"/>
    <property type="project" value="InterPro"/>
</dbReference>
<evidence type="ECO:0000259" key="3">
    <source>
        <dbReference type="Pfam" id="PF04212"/>
    </source>
</evidence>
<dbReference type="Gene3D" id="1.20.58.80">
    <property type="entry name" value="Phosphotransferase system, lactose/cellobiose-type IIA subunit"/>
    <property type="match status" value="1"/>
</dbReference>
<sequence>MLETEYTNETDADRHSEPNYSRAELNKNITRVFGLFTEAVNNDRSGNQYVAYKMYMDALEQIVPLMKEVDDPITKENYSREINKFMDRVQQLKEIQDKQRRQTQNRLSMQLPSVPQQEYLLSQSVNQNFTIPPKPILDRRASMTLPTPEGKTVRQIETRQKELDERKKLLAQKLVELEARRRNGISYGSNVGDCRGTFIGGTVERYRNGRSTISTENSKIPSWRDRTPFSVDMGELQGSVGYSTHKAVGDLLPEETLFFSDSEDSAFVVDKSAKTGVYLLRSTVMSAGRKGKKRNDRWITINAGGEGTFFNRMLDGDTVERDGLGHYLLDLDPNHFRVVLSYLRLGGKTLVDEKIDPRGVMHAANYLGLNQLAEEMQRLCDERERKEQHLGRKEVCTKLMTSTVEKSLRGQGIDLEDVDLSKLDLRRCNFRMANLAGANLTRATMDESLLQQSDLSHCDMSHASLRGCNLSRANLEGTNLTHCNMEKTGDLRTNLEHANLTNANLTDASLGDIICDIRCLISSSWGVDAGGDVEELRVDQHKVRSDREERVMRDSFLSCDLAGADLTHSTFVGANLQSSNLNGANLQSAFLDVQTVSSRNKGNMFV</sequence>
<accession>A0A2P6NCS9</accession>
<dbReference type="SUPFAM" id="SSF116846">
    <property type="entry name" value="MIT domain"/>
    <property type="match status" value="1"/>
</dbReference>
<dbReference type="InterPro" id="IPR051082">
    <property type="entry name" value="Pentapeptide-BTB/POZ_domain"/>
</dbReference>
<dbReference type="Pfam" id="PF04212">
    <property type="entry name" value="MIT"/>
    <property type="match status" value="1"/>
</dbReference>
<proteinExistence type="predicted"/>
<comment type="caution">
    <text evidence="4">The sequence shown here is derived from an EMBL/GenBank/DDBJ whole genome shotgun (WGS) entry which is preliminary data.</text>
</comment>
<reference evidence="4 5" key="1">
    <citation type="journal article" date="2018" name="Genome Biol. Evol.">
        <title>Multiple Roots of Fruiting Body Formation in Amoebozoa.</title>
        <authorList>
            <person name="Hillmann F."/>
            <person name="Forbes G."/>
            <person name="Novohradska S."/>
            <person name="Ferling I."/>
            <person name="Riege K."/>
            <person name="Groth M."/>
            <person name="Westermann M."/>
            <person name="Marz M."/>
            <person name="Spaller T."/>
            <person name="Winckler T."/>
            <person name="Schaap P."/>
            <person name="Glockner G."/>
        </authorList>
    </citation>
    <scope>NUCLEOTIDE SEQUENCE [LARGE SCALE GENOMIC DNA]</scope>
    <source>
        <strain evidence="4 5">Jena</strain>
    </source>
</reference>
<dbReference type="Pfam" id="PF00805">
    <property type="entry name" value="Pentapeptide"/>
    <property type="match status" value="3"/>
</dbReference>
<dbReference type="Pfam" id="PF02214">
    <property type="entry name" value="BTB_2"/>
    <property type="match status" value="1"/>
</dbReference>
<evidence type="ECO:0000313" key="4">
    <source>
        <dbReference type="EMBL" id="PRP81743.1"/>
    </source>
</evidence>
<dbReference type="PANTHER" id="PTHR14136">
    <property type="entry name" value="BTB_POZ DOMAIN-CONTAINING PROTEIN KCTD9"/>
    <property type="match status" value="1"/>
</dbReference>
<dbReference type="InterPro" id="IPR036181">
    <property type="entry name" value="MIT_dom_sf"/>
</dbReference>
<dbReference type="Gene3D" id="3.30.710.10">
    <property type="entry name" value="Potassium Channel Kv1.1, Chain A"/>
    <property type="match status" value="1"/>
</dbReference>
<keyword evidence="5" id="KW-1185">Reference proteome</keyword>
<dbReference type="Gene3D" id="2.160.20.80">
    <property type="entry name" value="E3 ubiquitin-protein ligase SopA"/>
    <property type="match status" value="2"/>
</dbReference>
<evidence type="ECO:0000259" key="2">
    <source>
        <dbReference type="Pfam" id="PF02214"/>
    </source>
</evidence>